<reference evidence="1" key="1">
    <citation type="submission" date="2024-04" db="EMBL/GenBank/DDBJ databases">
        <authorList>
            <consortium name="Molecular Ecology Group"/>
        </authorList>
    </citation>
    <scope>NUCLEOTIDE SEQUENCE</scope>
</reference>
<dbReference type="EMBL" id="CAXIPU020000435">
    <property type="protein sequence ID" value="CAL1671983.1"/>
    <property type="molecule type" value="Genomic_DNA"/>
</dbReference>
<dbReference type="AlphaFoldDB" id="A0AAV2MX67"/>
<comment type="caution">
    <text evidence="1">The sequence shown here is derived from an EMBL/GenBank/DDBJ whole genome shotgun (WGS) entry which is preliminary data.</text>
</comment>
<evidence type="ECO:0000313" key="1">
    <source>
        <dbReference type="EMBL" id="CAL1671983.1"/>
    </source>
</evidence>
<name>A0AAV2MX67_9HYME</name>
<accession>A0AAV2MX67</accession>
<sequence length="68" mass="7367">MKEIGLLMSNKAEISKLTPLIEITLIIELLVEKVLQESEETKATVLSELSGYLSTSSTAEAVEAVDES</sequence>
<organism evidence="1 2">
    <name type="scientific">Lasius platythorax</name>
    <dbReference type="NCBI Taxonomy" id="488582"/>
    <lineage>
        <taxon>Eukaryota</taxon>
        <taxon>Metazoa</taxon>
        <taxon>Ecdysozoa</taxon>
        <taxon>Arthropoda</taxon>
        <taxon>Hexapoda</taxon>
        <taxon>Insecta</taxon>
        <taxon>Pterygota</taxon>
        <taxon>Neoptera</taxon>
        <taxon>Endopterygota</taxon>
        <taxon>Hymenoptera</taxon>
        <taxon>Apocrita</taxon>
        <taxon>Aculeata</taxon>
        <taxon>Formicoidea</taxon>
        <taxon>Formicidae</taxon>
        <taxon>Formicinae</taxon>
        <taxon>Lasius</taxon>
        <taxon>Lasius</taxon>
    </lineage>
</organism>
<protein>
    <submittedName>
        <fullName evidence="1">Uncharacterized protein</fullName>
    </submittedName>
</protein>
<proteinExistence type="predicted"/>
<dbReference type="Proteomes" id="UP001497644">
    <property type="component" value="Unassembled WGS sequence"/>
</dbReference>
<evidence type="ECO:0000313" key="2">
    <source>
        <dbReference type="Proteomes" id="UP001497644"/>
    </source>
</evidence>
<gene>
    <name evidence="1" type="ORF">LPLAT_LOCUS5395</name>
</gene>
<keyword evidence="2" id="KW-1185">Reference proteome</keyword>